<dbReference type="AlphaFoldDB" id="Q10XC6"/>
<dbReference type="eggNOG" id="ENOG5032ZTS">
    <property type="taxonomic scope" value="Bacteria"/>
</dbReference>
<accession>Q10XC6</accession>
<dbReference type="KEGG" id="ter:Tery_4090"/>
<dbReference type="STRING" id="203124.Tery_4090"/>
<organism evidence="1">
    <name type="scientific">Trichodesmium erythraeum (strain IMS101)</name>
    <dbReference type="NCBI Taxonomy" id="203124"/>
    <lineage>
        <taxon>Bacteria</taxon>
        <taxon>Bacillati</taxon>
        <taxon>Cyanobacteriota</taxon>
        <taxon>Cyanophyceae</taxon>
        <taxon>Oscillatoriophycideae</taxon>
        <taxon>Oscillatoriales</taxon>
        <taxon>Microcoleaceae</taxon>
        <taxon>Trichodesmium</taxon>
    </lineage>
</organism>
<sequence length="143" mass="16758">MKLASEDLIPNFQPSQIVCLEYEYTYLYATVIQNLVTRKMCWVRPLLLKVFASESKSENHEENSGKFTIWDLREGADLVWPICLFREAIDTEFIPLLTELESLDSQEKDQPVSHQKLKHFIRNVWQAYPDVFPVVESSYLNLS</sequence>
<dbReference type="RefSeq" id="WP_011613428.1">
    <property type="nucleotide sequence ID" value="NC_008312.1"/>
</dbReference>
<gene>
    <name evidence="1" type="ordered locus">Tery_4090</name>
</gene>
<dbReference type="HOGENOM" id="CLU_137178_0_0_3"/>
<dbReference type="OrthoDB" id="561517at2"/>
<proteinExistence type="predicted"/>
<reference evidence="1" key="1">
    <citation type="submission" date="2006-06" db="EMBL/GenBank/DDBJ databases">
        <title>Complete sequence of Trichodesmium erythraeum IMS101.</title>
        <authorList>
            <consortium name="US DOE Joint Genome Institute"/>
            <person name="Copeland A."/>
            <person name="Lucas S."/>
            <person name="Lapidus A."/>
            <person name="Barry K."/>
            <person name="Detter J.C."/>
            <person name="Glavina del Rio T."/>
            <person name="Hammon N."/>
            <person name="Israni S."/>
            <person name="Dalin E."/>
            <person name="Tice H."/>
            <person name="Pitluck S."/>
            <person name="Kiss H."/>
            <person name="Munk A.C."/>
            <person name="Brettin T."/>
            <person name="Bruce D."/>
            <person name="Han C."/>
            <person name="Tapia R."/>
            <person name="Gilna P."/>
            <person name="Schmutz J."/>
            <person name="Larimer F."/>
            <person name="Land M."/>
            <person name="Hauser L."/>
            <person name="Kyrpides N."/>
            <person name="Kim E."/>
            <person name="Richardson P."/>
        </authorList>
    </citation>
    <scope>NUCLEOTIDE SEQUENCE [LARGE SCALE GENOMIC DNA]</scope>
    <source>
        <strain evidence="1">IMS101</strain>
    </source>
</reference>
<evidence type="ECO:0000313" key="1">
    <source>
        <dbReference type="EMBL" id="ABG53098.1"/>
    </source>
</evidence>
<protein>
    <submittedName>
        <fullName evidence="1">Uncharacterized protein</fullName>
    </submittedName>
</protein>
<dbReference type="EMBL" id="CP000393">
    <property type="protein sequence ID" value="ABG53098.1"/>
    <property type="molecule type" value="Genomic_DNA"/>
</dbReference>
<name>Q10XC6_TRIEI</name>